<dbReference type="EMBL" id="UINC01043822">
    <property type="protein sequence ID" value="SVB48401.1"/>
    <property type="molecule type" value="Genomic_DNA"/>
</dbReference>
<keyword evidence="5" id="KW-0457">Lysine biosynthesis</keyword>
<proteinExistence type="inferred from homology"/>
<comment type="similarity">
    <text evidence="2">Belongs to the diaminopimelate epimerase family.</text>
</comment>
<name>A0A382EEJ1_9ZZZZ</name>
<dbReference type="HAMAP" id="MF_00197">
    <property type="entry name" value="DAP_epimerase"/>
    <property type="match status" value="1"/>
</dbReference>
<dbReference type="PANTHER" id="PTHR31689:SF0">
    <property type="entry name" value="DIAMINOPIMELATE EPIMERASE"/>
    <property type="match status" value="1"/>
</dbReference>
<evidence type="ECO:0000256" key="3">
    <source>
        <dbReference type="ARBA" id="ARBA00013080"/>
    </source>
</evidence>
<evidence type="ECO:0000256" key="7">
    <source>
        <dbReference type="ARBA" id="ARBA00051712"/>
    </source>
</evidence>
<comment type="catalytic activity">
    <reaction evidence="7">
        <text>(2S,6S)-2,6-diaminopimelate = meso-2,6-diaminopimelate</text>
        <dbReference type="Rhea" id="RHEA:15393"/>
        <dbReference type="ChEBI" id="CHEBI:57609"/>
        <dbReference type="ChEBI" id="CHEBI:57791"/>
        <dbReference type="EC" id="5.1.1.7"/>
    </reaction>
</comment>
<keyword evidence="6" id="KW-0413">Isomerase</keyword>
<dbReference type="Pfam" id="PF01678">
    <property type="entry name" value="DAP_epimerase"/>
    <property type="match status" value="2"/>
</dbReference>
<protein>
    <recommendedName>
        <fullName evidence="3">diaminopimelate epimerase</fullName>
        <ecNumber evidence="3">5.1.1.7</ecNumber>
    </recommendedName>
</protein>
<evidence type="ECO:0000256" key="5">
    <source>
        <dbReference type="ARBA" id="ARBA00023154"/>
    </source>
</evidence>
<dbReference type="Gene3D" id="3.10.310.10">
    <property type="entry name" value="Diaminopimelate Epimerase, Chain A, domain 1"/>
    <property type="match status" value="2"/>
</dbReference>
<dbReference type="GO" id="GO:0009089">
    <property type="term" value="P:lysine biosynthetic process via diaminopimelate"/>
    <property type="evidence" value="ECO:0007669"/>
    <property type="project" value="UniProtKB-UniPathway"/>
</dbReference>
<dbReference type="InterPro" id="IPR001653">
    <property type="entry name" value="DAP_epimerase_DapF"/>
</dbReference>
<evidence type="ECO:0000256" key="1">
    <source>
        <dbReference type="ARBA" id="ARBA00005196"/>
    </source>
</evidence>
<dbReference type="UniPathway" id="UPA00034">
    <property type="reaction ID" value="UER00025"/>
</dbReference>
<dbReference type="NCBIfam" id="TIGR00652">
    <property type="entry name" value="DapF"/>
    <property type="match status" value="1"/>
</dbReference>
<organism evidence="8">
    <name type="scientific">marine metagenome</name>
    <dbReference type="NCBI Taxonomy" id="408172"/>
    <lineage>
        <taxon>unclassified sequences</taxon>
        <taxon>metagenomes</taxon>
        <taxon>ecological metagenomes</taxon>
    </lineage>
</organism>
<accession>A0A382EEJ1</accession>
<dbReference type="PROSITE" id="PS01326">
    <property type="entry name" value="DAP_EPIMERASE"/>
    <property type="match status" value="1"/>
</dbReference>
<dbReference type="SUPFAM" id="SSF54506">
    <property type="entry name" value="Diaminopimelate epimerase-like"/>
    <property type="match status" value="1"/>
</dbReference>
<evidence type="ECO:0000256" key="6">
    <source>
        <dbReference type="ARBA" id="ARBA00023235"/>
    </source>
</evidence>
<evidence type="ECO:0000313" key="8">
    <source>
        <dbReference type="EMBL" id="SVB48401.1"/>
    </source>
</evidence>
<dbReference type="EC" id="5.1.1.7" evidence="3"/>
<dbReference type="GO" id="GO:0008837">
    <property type="term" value="F:diaminopimelate epimerase activity"/>
    <property type="evidence" value="ECO:0007669"/>
    <property type="project" value="UniProtKB-EC"/>
</dbReference>
<dbReference type="GO" id="GO:0005829">
    <property type="term" value="C:cytosol"/>
    <property type="evidence" value="ECO:0007669"/>
    <property type="project" value="TreeGrafter"/>
</dbReference>
<sequence>MKFTKMHGAGNDYVYVNAFKQDRDCPEISRMISDRHTGIGADGLIIAIPSDKADFQMRMFNADGSEGEMCGNGIRCLVAFAIDEGIVRKNEGLKTVETGAGVLTVTPEFNGNEMTNASVGMGYPVFEPSKVPVNILVGDWPILNYPLAVDGYDLELTFVSMGNPHAIAFIDDDVDNFPLESVGPKVENHSLFPNKVNFEITNVLTERHVKTRVWERGSGITMACGTGACAVMAAAKLKNLVGDCVEVELPGGILEVRWTGCGELTMRGPVKTVFKGEWIG</sequence>
<reference evidence="8" key="1">
    <citation type="submission" date="2018-05" db="EMBL/GenBank/DDBJ databases">
        <authorList>
            <person name="Lanie J.A."/>
            <person name="Ng W.-L."/>
            <person name="Kazmierczak K.M."/>
            <person name="Andrzejewski T.M."/>
            <person name="Davidsen T.M."/>
            <person name="Wayne K.J."/>
            <person name="Tettelin H."/>
            <person name="Glass J.I."/>
            <person name="Rusch D."/>
            <person name="Podicherti R."/>
            <person name="Tsui H.-C.T."/>
            <person name="Winkler M.E."/>
        </authorList>
    </citation>
    <scope>NUCLEOTIDE SEQUENCE</scope>
</reference>
<evidence type="ECO:0000256" key="2">
    <source>
        <dbReference type="ARBA" id="ARBA00010219"/>
    </source>
</evidence>
<dbReference type="AlphaFoldDB" id="A0A382EEJ1"/>
<gene>
    <name evidence="8" type="ORF">METZ01_LOCUS201255</name>
</gene>
<comment type="pathway">
    <text evidence="1">Amino-acid biosynthesis; L-lysine biosynthesis via DAP pathway; DL-2,6-diaminopimelate from LL-2,6-diaminopimelate: step 1/1.</text>
</comment>
<dbReference type="InterPro" id="IPR018510">
    <property type="entry name" value="DAP_epimerase_AS"/>
</dbReference>
<evidence type="ECO:0000256" key="4">
    <source>
        <dbReference type="ARBA" id="ARBA00022605"/>
    </source>
</evidence>
<keyword evidence="4" id="KW-0028">Amino-acid biosynthesis</keyword>
<dbReference type="PANTHER" id="PTHR31689">
    <property type="entry name" value="DIAMINOPIMELATE EPIMERASE, CHLOROPLASTIC"/>
    <property type="match status" value="1"/>
</dbReference>